<evidence type="ECO:0000256" key="3">
    <source>
        <dbReference type="ARBA" id="ARBA00022737"/>
    </source>
</evidence>
<evidence type="ECO:0000313" key="8">
    <source>
        <dbReference type="EMBL" id="KAJ7392280.1"/>
    </source>
</evidence>
<feature type="chain" id="PRO_5040969923" description="Thyroglobulin type-1 domain-containing protein" evidence="6">
    <location>
        <begin position="18"/>
        <end position="151"/>
    </location>
</feature>
<reference evidence="8" key="1">
    <citation type="submission" date="2023-01" db="EMBL/GenBank/DDBJ databases">
        <title>Genome assembly of the deep-sea coral Lophelia pertusa.</title>
        <authorList>
            <person name="Herrera S."/>
            <person name="Cordes E."/>
        </authorList>
    </citation>
    <scope>NUCLEOTIDE SEQUENCE</scope>
    <source>
        <strain evidence="8">USNM1676648</strain>
        <tissue evidence="8">Polyp</tissue>
    </source>
</reference>
<dbReference type="SMART" id="SM00211">
    <property type="entry name" value="TY"/>
    <property type="match status" value="2"/>
</dbReference>
<dbReference type="PROSITE" id="PS51162">
    <property type="entry name" value="THYROGLOBULIN_1_2"/>
    <property type="match status" value="2"/>
</dbReference>
<dbReference type="GO" id="GO:0005615">
    <property type="term" value="C:extracellular space"/>
    <property type="evidence" value="ECO:0007669"/>
    <property type="project" value="TreeGrafter"/>
</dbReference>
<dbReference type="InterPro" id="IPR000716">
    <property type="entry name" value="Thyroglobulin_1"/>
</dbReference>
<organism evidence="8 9">
    <name type="scientific">Desmophyllum pertusum</name>
    <dbReference type="NCBI Taxonomy" id="174260"/>
    <lineage>
        <taxon>Eukaryota</taxon>
        <taxon>Metazoa</taxon>
        <taxon>Cnidaria</taxon>
        <taxon>Anthozoa</taxon>
        <taxon>Hexacorallia</taxon>
        <taxon>Scleractinia</taxon>
        <taxon>Caryophylliina</taxon>
        <taxon>Caryophylliidae</taxon>
        <taxon>Desmophyllum</taxon>
    </lineage>
</organism>
<dbReference type="InterPro" id="IPR036857">
    <property type="entry name" value="Thyroglobulin_1_sf"/>
</dbReference>
<comment type="caution">
    <text evidence="8">The sequence shown here is derived from an EMBL/GenBank/DDBJ whole genome shotgun (WGS) entry which is preliminary data.</text>
</comment>
<dbReference type="InterPro" id="IPR051950">
    <property type="entry name" value="Dev_reg/Prot_inhib"/>
</dbReference>
<keyword evidence="6" id="KW-0732">Signal</keyword>
<dbReference type="PANTHER" id="PTHR12352">
    <property type="entry name" value="SECRETED MODULAR CALCIUM-BINDING PROTEIN"/>
    <property type="match status" value="1"/>
</dbReference>
<dbReference type="PANTHER" id="PTHR12352:SF3">
    <property type="entry name" value="NIDOGEN-2"/>
    <property type="match status" value="1"/>
</dbReference>
<protein>
    <recommendedName>
        <fullName evidence="7">Thyroglobulin type-1 domain-containing protein</fullName>
    </recommendedName>
</protein>
<dbReference type="SUPFAM" id="SSF57610">
    <property type="entry name" value="Thyroglobulin type-1 domain"/>
    <property type="match status" value="2"/>
</dbReference>
<dbReference type="Pfam" id="PF00086">
    <property type="entry name" value="Thyroglobulin_1"/>
    <property type="match status" value="2"/>
</dbReference>
<evidence type="ECO:0000313" key="9">
    <source>
        <dbReference type="Proteomes" id="UP001163046"/>
    </source>
</evidence>
<accession>A0A9X0DA01</accession>
<comment type="caution">
    <text evidence="5">Lacks conserved residue(s) required for the propagation of feature annotation.</text>
</comment>
<keyword evidence="2" id="KW-0964">Secreted</keyword>
<sequence length="151" mass="16032">MLSLLILLASALAFTNAASECEQLISQAQANGMAGAFIPQCHADGSFKSEQCWASTGFCWCVDEHGMEFQNTKGRGKALVDCSMEGSRCQILSSLAQANGMAGAFIPQCHADGSFKSTQCWASTGYCWCVDEQGLLIAGTKTRGNPDCISK</sequence>
<dbReference type="EMBL" id="MU825402">
    <property type="protein sequence ID" value="KAJ7392280.1"/>
    <property type="molecule type" value="Genomic_DNA"/>
</dbReference>
<dbReference type="Gene3D" id="4.10.800.10">
    <property type="entry name" value="Thyroglobulin type-1"/>
    <property type="match status" value="2"/>
</dbReference>
<dbReference type="AlphaFoldDB" id="A0A9X0DA01"/>
<feature type="signal peptide" evidence="6">
    <location>
        <begin position="1"/>
        <end position="17"/>
    </location>
</feature>
<dbReference type="OrthoDB" id="5989649at2759"/>
<dbReference type="CDD" id="cd00191">
    <property type="entry name" value="TY"/>
    <property type="match status" value="2"/>
</dbReference>
<dbReference type="GO" id="GO:0007160">
    <property type="term" value="P:cell-matrix adhesion"/>
    <property type="evidence" value="ECO:0007669"/>
    <property type="project" value="TreeGrafter"/>
</dbReference>
<dbReference type="GO" id="GO:0005604">
    <property type="term" value="C:basement membrane"/>
    <property type="evidence" value="ECO:0007669"/>
    <property type="project" value="TreeGrafter"/>
</dbReference>
<proteinExistence type="predicted"/>
<keyword evidence="9" id="KW-1185">Reference proteome</keyword>
<evidence type="ECO:0000256" key="5">
    <source>
        <dbReference type="PROSITE-ProRule" id="PRU00500"/>
    </source>
</evidence>
<feature type="disulfide bond" evidence="5">
    <location>
        <begin position="120"/>
        <end position="127"/>
    </location>
</feature>
<dbReference type="Proteomes" id="UP001163046">
    <property type="component" value="Unassembled WGS sequence"/>
</dbReference>
<evidence type="ECO:0000256" key="4">
    <source>
        <dbReference type="ARBA" id="ARBA00023157"/>
    </source>
</evidence>
<comment type="subcellular location">
    <subcellularLocation>
        <location evidence="1">Secreted</location>
    </subcellularLocation>
</comment>
<evidence type="ECO:0000256" key="2">
    <source>
        <dbReference type="ARBA" id="ARBA00022525"/>
    </source>
</evidence>
<feature type="domain" description="Thyroglobulin type-1" evidence="7">
    <location>
        <begin position="86"/>
        <end position="148"/>
    </location>
</feature>
<feature type="disulfide bond" evidence="5">
    <location>
        <begin position="52"/>
        <end position="59"/>
    </location>
</feature>
<feature type="domain" description="Thyroglobulin type-1" evidence="7">
    <location>
        <begin position="18"/>
        <end position="82"/>
    </location>
</feature>
<evidence type="ECO:0000256" key="6">
    <source>
        <dbReference type="SAM" id="SignalP"/>
    </source>
</evidence>
<name>A0A9X0DA01_9CNID</name>
<gene>
    <name evidence="8" type="ORF">OS493_013660</name>
</gene>
<keyword evidence="4 5" id="KW-1015">Disulfide bond</keyword>
<dbReference type="PROSITE" id="PS00484">
    <property type="entry name" value="THYROGLOBULIN_1_1"/>
    <property type="match status" value="1"/>
</dbReference>
<keyword evidence="3" id="KW-0677">Repeat</keyword>
<evidence type="ECO:0000259" key="7">
    <source>
        <dbReference type="PROSITE" id="PS51162"/>
    </source>
</evidence>
<evidence type="ECO:0000256" key="1">
    <source>
        <dbReference type="ARBA" id="ARBA00004613"/>
    </source>
</evidence>